<evidence type="ECO:0000313" key="2">
    <source>
        <dbReference type="Proteomes" id="UP000614601"/>
    </source>
</evidence>
<reference evidence="1" key="1">
    <citation type="submission" date="2020-09" db="EMBL/GenBank/DDBJ databases">
        <authorList>
            <person name="Kikuchi T."/>
        </authorList>
    </citation>
    <scope>NUCLEOTIDE SEQUENCE</scope>
    <source>
        <strain evidence="1">SH1</strain>
    </source>
</reference>
<keyword evidence="2" id="KW-1185">Reference proteome</keyword>
<gene>
    <name evidence="1" type="ORF">BOKJ2_LOCUS8087</name>
</gene>
<dbReference type="AlphaFoldDB" id="A0A811KUE9"/>
<dbReference type="OrthoDB" id="10414398at2759"/>
<dbReference type="Proteomes" id="UP000614601">
    <property type="component" value="Unassembled WGS sequence"/>
</dbReference>
<sequence>MHIYKHAYLENQNNTLECILPRDEEYKFNVNDQFFGLKVNKDGKSLAELSVNQFESGTDYYGINLARGFDQSVSIRSLKKGAVNITCYTNICPEALRNDKESSKRVSTDSGGTFEIVYCP</sequence>
<evidence type="ECO:0000313" key="1">
    <source>
        <dbReference type="EMBL" id="CAD5218877.1"/>
    </source>
</evidence>
<dbReference type="Gene3D" id="2.60.110.10">
    <property type="entry name" value="Thaumatin"/>
    <property type="match status" value="1"/>
</dbReference>
<dbReference type="EMBL" id="CAJFCW020000004">
    <property type="protein sequence ID" value="CAG9112031.1"/>
    <property type="molecule type" value="Genomic_DNA"/>
</dbReference>
<organism evidence="1 2">
    <name type="scientific">Bursaphelenchus okinawaensis</name>
    <dbReference type="NCBI Taxonomy" id="465554"/>
    <lineage>
        <taxon>Eukaryota</taxon>
        <taxon>Metazoa</taxon>
        <taxon>Ecdysozoa</taxon>
        <taxon>Nematoda</taxon>
        <taxon>Chromadorea</taxon>
        <taxon>Rhabditida</taxon>
        <taxon>Tylenchina</taxon>
        <taxon>Tylenchomorpha</taxon>
        <taxon>Aphelenchoidea</taxon>
        <taxon>Aphelenchoididae</taxon>
        <taxon>Bursaphelenchus</taxon>
    </lineage>
</organism>
<dbReference type="Proteomes" id="UP000783686">
    <property type="component" value="Unassembled WGS sequence"/>
</dbReference>
<comment type="caution">
    <text evidence="1">The sequence shown here is derived from an EMBL/GenBank/DDBJ whole genome shotgun (WGS) entry which is preliminary data.</text>
</comment>
<accession>A0A811KUE9</accession>
<dbReference type="InterPro" id="IPR037176">
    <property type="entry name" value="Osmotin/thaumatin-like_sf"/>
</dbReference>
<proteinExistence type="predicted"/>
<dbReference type="EMBL" id="CAJFDH010000004">
    <property type="protein sequence ID" value="CAD5218877.1"/>
    <property type="molecule type" value="Genomic_DNA"/>
</dbReference>
<name>A0A811KUE9_9BILA</name>
<dbReference type="SUPFAM" id="SSF49870">
    <property type="entry name" value="Osmotin, thaumatin-like protein"/>
    <property type="match status" value="1"/>
</dbReference>
<protein>
    <submittedName>
        <fullName evidence="1">Uncharacterized protein</fullName>
    </submittedName>
</protein>